<dbReference type="Pfam" id="PF07727">
    <property type="entry name" value="RVT_2"/>
    <property type="match status" value="3"/>
</dbReference>
<feature type="domain" description="Arf-GAP" evidence="8">
    <location>
        <begin position="1607"/>
        <end position="1721"/>
    </location>
</feature>
<feature type="region of interest" description="Disordered" evidence="6">
    <location>
        <begin position="726"/>
        <end position="752"/>
    </location>
</feature>
<dbReference type="FunFam" id="3.30.420.10:FF:000438">
    <property type="match status" value="1"/>
</dbReference>
<dbReference type="Pfam" id="PF13976">
    <property type="entry name" value="gag_pre-integrs"/>
    <property type="match status" value="1"/>
</dbReference>
<evidence type="ECO:0000259" key="8">
    <source>
        <dbReference type="PROSITE" id="PS50115"/>
    </source>
</evidence>
<dbReference type="PROSITE" id="PS50994">
    <property type="entry name" value="INTEGRASE"/>
    <property type="match status" value="1"/>
</dbReference>
<feature type="compositionally biased region" description="Polar residues" evidence="6">
    <location>
        <begin position="452"/>
        <end position="464"/>
    </location>
</feature>
<dbReference type="InterPro" id="IPR001164">
    <property type="entry name" value="ArfGAP_dom"/>
</dbReference>
<dbReference type="InterPro" id="IPR037278">
    <property type="entry name" value="ARFGAP/RecO"/>
</dbReference>
<dbReference type="GO" id="GO:0005096">
    <property type="term" value="F:GTPase activator activity"/>
    <property type="evidence" value="ECO:0007669"/>
    <property type="project" value="UniProtKB-KW"/>
</dbReference>
<name>A0A438EF40_VITVI</name>
<dbReference type="CDD" id="cd09272">
    <property type="entry name" value="RNase_HI_RT_Ty1"/>
    <property type="match status" value="1"/>
</dbReference>
<dbReference type="InterPro" id="IPR043502">
    <property type="entry name" value="DNA/RNA_pol_sf"/>
</dbReference>
<dbReference type="InterPro" id="IPR013103">
    <property type="entry name" value="RVT_2"/>
</dbReference>
<evidence type="ECO:0000256" key="2">
    <source>
        <dbReference type="ARBA" id="ARBA00022723"/>
    </source>
</evidence>
<feature type="compositionally biased region" description="Polar residues" evidence="6">
    <location>
        <begin position="1781"/>
        <end position="1803"/>
    </location>
</feature>
<dbReference type="Pfam" id="PF01412">
    <property type="entry name" value="ArfGap"/>
    <property type="match status" value="1"/>
</dbReference>
<gene>
    <name evidence="10" type="primary">AGD5_4</name>
    <name evidence="10" type="ORF">CK203_075885</name>
</gene>
<feature type="compositionally biased region" description="Polar residues" evidence="6">
    <location>
        <begin position="1761"/>
        <end position="1770"/>
    </location>
</feature>
<feature type="signal peptide" evidence="7">
    <location>
        <begin position="1"/>
        <end position="25"/>
    </location>
</feature>
<evidence type="ECO:0000256" key="5">
    <source>
        <dbReference type="PROSITE-ProRule" id="PRU00288"/>
    </source>
</evidence>
<dbReference type="Gene3D" id="1.10.220.150">
    <property type="entry name" value="Arf GTPase activating protein"/>
    <property type="match status" value="1"/>
</dbReference>
<dbReference type="GO" id="GO:0015074">
    <property type="term" value="P:DNA integration"/>
    <property type="evidence" value="ECO:0007669"/>
    <property type="project" value="InterPro"/>
</dbReference>
<feature type="compositionally biased region" description="Basic and acidic residues" evidence="6">
    <location>
        <begin position="1718"/>
        <end position="1728"/>
    </location>
</feature>
<proteinExistence type="predicted"/>
<evidence type="ECO:0000256" key="7">
    <source>
        <dbReference type="SAM" id="SignalP"/>
    </source>
</evidence>
<dbReference type="InterPro" id="IPR025724">
    <property type="entry name" value="GAG-pre-integrase_dom"/>
</dbReference>
<dbReference type="GO" id="GO:0008270">
    <property type="term" value="F:zinc ion binding"/>
    <property type="evidence" value="ECO:0007669"/>
    <property type="project" value="UniProtKB-KW"/>
</dbReference>
<keyword evidence="7" id="KW-0732">Signal</keyword>
<evidence type="ECO:0000256" key="6">
    <source>
        <dbReference type="SAM" id="MobiDB-lite"/>
    </source>
</evidence>
<feature type="chain" id="PRO_5019067913" evidence="7">
    <location>
        <begin position="26"/>
        <end position="2073"/>
    </location>
</feature>
<dbReference type="PANTHER" id="PTHR46419">
    <property type="entry name" value="ADP-RIBOSYLATION FACTOR GTPASE-ACTIVATING PROTEIN AGD5"/>
    <property type="match status" value="1"/>
</dbReference>
<dbReference type="InterPro" id="IPR001584">
    <property type="entry name" value="Integrase_cat-core"/>
</dbReference>
<reference evidence="10 11" key="1">
    <citation type="journal article" date="2018" name="PLoS Genet.">
        <title>Population sequencing reveals clonal diversity and ancestral inbreeding in the grapevine cultivar Chardonnay.</title>
        <authorList>
            <person name="Roach M.J."/>
            <person name="Johnson D.L."/>
            <person name="Bohlmann J."/>
            <person name="van Vuuren H.J."/>
            <person name="Jones S.J."/>
            <person name="Pretorius I.S."/>
            <person name="Schmidt S.A."/>
            <person name="Borneman A.R."/>
        </authorList>
    </citation>
    <scope>NUCLEOTIDE SEQUENCE [LARGE SCALE GENOMIC DNA]</scope>
    <source>
        <strain evidence="11">cv. Chardonnay</strain>
        <tissue evidence="10">Leaf</tissue>
    </source>
</reference>
<dbReference type="PANTHER" id="PTHR46419:SF1">
    <property type="entry name" value="ARF-GAP DOMAIN-CONTAINING PROTEIN"/>
    <property type="match status" value="1"/>
</dbReference>
<evidence type="ECO:0000313" key="10">
    <source>
        <dbReference type="EMBL" id="RVW46319.1"/>
    </source>
</evidence>
<dbReference type="InterPro" id="IPR036397">
    <property type="entry name" value="RNaseH_sf"/>
</dbReference>
<evidence type="ECO:0000256" key="4">
    <source>
        <dbReference type="ARBA" id="ARBA00022833"/>
    </source>
</evidence>
<dbReference type="Proteomes" id="UP000288805">
    <property type="component" value="Unassembled WGS sequence"/>
</dbReference>
<dbReference type="SMART" id="SM00105">
    <property type="entry name" value="ArfGap"/>
    <property type="match status" value="1"/>
</dbReference>
<evidence type="ECO:0000256" key="1">
    <source>
        <dbReference type="ARBA" id="ARBA00022468"/>
    </source>
</evidence>
<dbReference type="Pfam" id="PF25597">
    <property type="entry name" value="SH3_retrovirus"/>
    <property type="match status" value="1"/>
</dbReference>
<keyword evidence="1" id="KW-0343">GTPase activation</keyword>
<sequence length="2073" mass="229611">MSLSSRTHHSFPPLLSLFLFSEVLPLPIVSPSDVVPLRPLQIYHRRPRVAAPLPFAEAPADSLPIPSASPTPTLPSPDDLPIAIRKGTHSTHNLHPIYNFLSYHRLSSPYSAFVSAISSISLPKSTHEALSHPGWRQAMVDEMDALHSNGTWDLVVLPSGKSTVDCRWVYAVKVGPDGQVDRLKARLVAKGYTQVYGSNYGDTFSPVAKIASVRLLLSMAAMCSWPLIRGVWFSVQVTPFSIWLETISSSMCIYLVVYMDDIVITGSDQDGIQKLKQHLFTHFQTKDLGKLKYFLGIEITQSSSGVVLSQRKYALNILEETGMLDCKPIDTPMDPNVKLVLGQGEPLGDPGRYRRLVGKLNYLTITCLDISFPVSVVSQFLQSPCDSHWDAVIRILRYIKSTLGQGVLYENRGHTQVVGYTDADWAGSPTDRRSTSGRVINSGEPSSDRVSLRSPSFSSRTTPDNLIAVGSPPRRQPFPANFSGDVFFQHRPHQEERLEEISHFFKSIGARKPSMRRPRALLRPATESHAPAREARETFSGDAPPPPASPDADQHPYLPGYEDHLVTPEADIPEIDRVQWRKIDAQLCSVLWQSVDPRILLHLQAYKTCFKFWTQAKGLYTNDIQRLYKIASLKEEFLTVMPLTPDVGAQQTQLDKFFMVLTLIGLRPDLESIRDQILGSSSVPSLDDVFCSPPPGTRGRGQRPHCTYCNKLGHTRDRCYQLHERPPRTAHMAQSSDSPLPQPPSSSASQTSQASIALLPSLDFFSSITTTSALPTVTLANGSQTVAKGIGLALPLPSLPLTSVLYTPECPFNLISISKITRTLNCSITFSDKFVTLQDRSTGKTIGIGRESQGLYHLTSDSSPAVCISTDAPLLIHNRLGHPSLSKFQKMVPRFSTLSSLPCESCQLGKHTRVSFPKRLNNRAKSPFELVHTDVWGPCRTASTLGFQYLSLSLMTILDVLAQFTSFMSHHGILHQSSCAHTPQQNGVAERKNRHLVETARTLLLHSHVPFRFWGDAVLTACYLINRMPSSVLHDQIPHSLLFPDQPLYFLPPRVFGCTCFVHILTPGQDKLSAKAMKCLFLGYSRLQKGYRCYSLETHRYFISADVTFFEDSPFFSTTSESLPVSEVLPIPIVSPPDAMPPRPLQVYHRRPRVVAPLPFPEAPADSLPIPSASPAPALLSPNDLPIAVRKVGCRWVYAVKVGPDGQVDRLKARLVAKGYTQVYGSDYGDTFSPVAKIASVRLLLSMAAMCSWPLYQLDIKNAFLHGDLAEEVYMEQPPGFVCSGGVWFSVQVTPFSIWLETISSSMTKDLGKLKYFLGIEIAQSSSGVVLSQRKYALDILEETDMLDCKPVDTPMDPNVKLVPGQGEPLGDPGRYRRLVGKLNYLTITRPAISFPVSVVSQFLQSPCDSHWDAVIRILRYIKSTPDQGVLYENRGHTQVVGYTDADWASSPTDRRSTSGYCVFIGGNLISWKSKKQDVVARSSAEAEYQVMALATCELIWLRHLLQELRFGKDEQMKLICDNQAALHIASNPVFHERTKHIEVDCHFIREKIASGCVATSFVNSNNQLADIFTKSLRGYLLQLWRNLTIVWAFLHVYLPWLFSHGFPILEGLLKLPENRECADCKSKAPRWASVNLGIFICMQCSGIHRSLGVHISKVRSATLDTWLPDQVAFIQSMGNEKSNSYWEAELPPNYDRVGIENFIRAKYEEKRWVPRDGKAISHSRESQQKASAYRPRPGGSGAHRYTNNVEHSSDKKNIHPPNTNSSIPASKSRIPAASKVSKQTTPDPQPQENVQKSESSISKAEPVKQAATATPIVSPPRVDYATDLFRMLSVKDSRENDSEISAANGVSTGFQSAEASSTVEKSTPSNPVESNIQSKTGIEDLFKDLTLVTPPILEKPQKDMKNDIMNLFEKSSMVSPFSIHQQEVAMLANTVLSHGRCSKNWGNIGHQRPGVLTPVTEPQKHMQMGNIRPTHWLGTNVPLPTHSLGTNGPLPAHSSGTNVPLPARSLGTNVPCPTSSMYNMSPVHPINGVTMTGAGRLPSALPNSSVILPKSGNDYDFSSLTQGMFTKR</sequence>
<evidence type="ECO:0000313" key="11">
    <source>
        <dbReference type="Proteomes" id="UP000288805"/>
    </source>
</evidence>
<feature type="compositionally biased region" description="Basic and acidic residues" evidence="6">
    <location>
        <begin position="530"/>
        <end position="539"/>
    </location>
</feature>
<feature type="compositionally biased region" description="Low complexity" evidence="6">
    <location>
        <begin position="733"/>
        <end position="752"/>
    </location>
</feature>
<feature type="region of interest" description="Disordered" evidence="6">
    <location>
        <begin position="423"/>
        <end position="485"/>
    </location>
</feature>
<dbReference type="CDD" id="cd08204">
    <property type="entry name" value="ArfGap"/>
    <property type="match status" value="1"/>
</dbReference>
<evidence type="ECO:0000256" key="3">
    <source>
        <dbReference type="ARBA" id="ARBA00022771"/>
    </source>
</evidence>
<dbReference type="GO" id="GO:0003676">
    <property type="term" value="F:nucleic acid binding"/>
    <property type="evidence" value="ECO:0007669"/>
    <property type="project" value="InterPro"/>
</dbReference>
<dbReference type="InterPro" id="IPR012337">
    <property type="entry name" value="RNaseH-like_sf"/>
</dbReference>
<feature type="region of interest" description="Disordered" evidence="6">
    <location>
        <begin position="515"/>
        <end position="560"/>
    </location>
</feature>
<dbReference type="PRINTS" id="PR00405">
    <property type="entry name" value="REVINTRACTNG"/>
</dbReference>
<dbReference type="InterPro" id="IPR038508">
    <property type="entry name" value="ArfGAP_dom_sf"/>
</dbReference>
<keyword evidence="2" id="KW-0479">Metal-binding</keyword>
<dbReference type="SUPFAM" id="SSF57863">
    <property type="entry name" value="ArfGap/RecO-like zinc finger"/>
    <property type="match status" value="1"/>
</dbReference>
<feature type="domain" description="Integrase catalytic" evidence="9">
    <location>
        <begin position="860"/>
        <end position="1046"/>
    </location>
</feature>
<organism evidence="10 11">
    <name type="scientific">Vitis vinifera</name>
    <name type="common">Grape</name>
    <dbReference type="NCBI Taxonomy" id="29760"/>
    <lineage>
        <taxon>Eukaryota</taxon>
        <taxon>Viridiplantae</taxon>
        <taxon>Streptophyta</taxon>
        <taxon>Embryophyta</taxon>
        <taxon>Tracheophyta</taxon>
        <taxon>Spermatophyta</taxon>
        <taxon>Magnoliopsida</taxon>
        <taxon>eudicotyledons</taxon>
        <taxon>Gunneridae</taxon>
        <taxon>Pentapetalae</taxon>
        <taxon>rosids</taxon>
        <taxon>Vitales</taxon>
        <taxon>Vitaceae</taxon>
        <taxon>Viteae</taxon>
        <taxon>Vitis</taxon>
    </lineage>
</organism>
<dbReference type="FunFam" id="1.10.220.150:FF:000009">
    <property type="entry name" value="stromal membrane-associated protein 1 isoform X1"/>
    <property type="match status" value="1"/>
</dbReference>
<dbReference type="SUPFAM" id="SSF56672">
    <property type="entry name" value="DNA/RNA polymerases"/>
    <property type="match status" value="2"/>
</dbReference>
<dbReference type="EMBL" id="QGNW01001304">
    <property type="protein sequence ID" value="RVW46319.1"/>
    <property type="molecule type" value="Genomic_DNA"/>
</dbReference>
<comment type="caution">
    <text evidence="10">The sequence shown here is derived from an EMBL/GenBank/DDBJ whole genome shotgun (WGS) entry which is preliminary data.</text>
</comment>
<dbReference type="SUPFAM" id="SSF53098">
    <property type="entry name" value="Ribonuclease H-like"/>
    <property type="match status" value="1"/>
</dbReference>
<feature type="region of interest" description="Disordered" evidence="6">
    <location>
        <begin position="1718"/>
        <end position="1816"/>
    </location>
</feature>
<feature type="compositionally biased region" description="Polar residues" evidence="6">
    <location>
        <begin position="1844"/>
        <end position="1880"/>
    </location>
</feature>
<feature type="compositionally biased region" description="Polar residues" evidence="6">
    <location>
        <begin position="436"/>
        <end position="445"/>
    </location>
</feature>
<protein>
    <submittedName>
        <fullName evidence="10">Putative ADP-ribosylation factor GTPase-activating protein AGD5</fullName>
    </submittedName>
</protein>
<dbReference type="InterPro" id="IPR044520">
    <property type="entry name" value="ARF_GAP_AGD5/15"/>
</dbReference>
<dbReference type="Gene3D" id="3.30.420.10">
    <property type="entry name" value="Ribonuclease H-like superfamily/Ribonuclease H"/>
    <property type="match status" value="1"/>
</dbReference>
<keyword evidence="4" id="KW-0862">Zinc</keyword>
<accession>A0A438EF40</accession>
<dbReference type="PROSITE" id="PS50115">
    <property type="entry name" value="ARFGAP"/>
    <property type="match status" value="1"/>
</dbReference>
<feature type="region of interest" description="Disordered" evidence="6">
    <location>
        <begin position="1838"/>
        <end position="1880"/>
    </location>
</feature>
<keyword evidence="3 5" id="KW-0863">Zinc-finger</keyword>
<dbReference type="InterPro" id="IPR057670">
    <property type="entry name" value="SH3_retrovirus"/>
</dbReference>
<evidence type="ECO:0000259" key="9">
    <source>
        <dbReference type="PROSITE" id="PS50994"/>
    </source>
</evidence>